<evidence type="ECO:0000256" key="5">
    <source>
        <dbReference type="ARBA" id="ARBA00023128"/>
    </source>
</evidence>
<evidence type="ECO:0000256" key="7">
    <source>
        <dbReference type="ARBA" id="ARBA00039935"/>
    </source>
</evidence>
<dbReference type="InterPro" id="IPR051991">
    <property type="entry name" value="Mitoribosomal_protein_bL32"/>
</dbReference>
<evidence type="ECO:0000256" key="1">
    <source>
        <dbReference type="ARBA" id="ARBA00004173"/>
    </source>
</evidence>
<evidence type="ECO:0000256" key="3">
    <source>
        <dbReference type="ARBA" id="ARBA00022946"/>
    </source>
</evidence>
<name>A0A8J5ICH8_ZINOF</name>
<dbReference type="SUPFAM" id="SSF57829">
    <property type="entry name" value="Zn-binding ribosomal proteins"/>
    <property type="match status" value="1"/>
</dbReference>
<dbReference type="InterPro" id="IPR002677">
    <property type="entry name" value="Ribosomal_bL32"/>
</dbReference>
<protein>
    <recommendedName>
        <fullName evidence="7">Large ribosomal subunit protein bL32m</fullName>
    </recommendedName>
</protein>
<dbReference type="GO" id="GO:0003735">
    <property type="term" value="F:structural constituent of ribosome"/>
    <property type="evidence" value="ECO:0007669"/>
    <property type="project" value="TreeGrafter"/>
</dbReference>
<evidence type="ECO:0000256" key="4">
    <source>
        <dbReference type="ARBA" id="ARBA00022980"/>
    </source>
</evidence>
<comment type="similarity">
    <text evidence="2">Belongs to the bacterial ribosomal protein bL32 family.</text>
</comment>
<keyword evidence="4" id="KW-0689">Ribosomal protein</keyword>
<organism evidence="9 10">
    <name type="scientific">Zingiber officinale</name>
    <name type="common">Ginger</name>
    <name type="synonym">Amomum zingiber</name>
    <dbReference type="NCBI Taxonomy" id="94328"/>
    <lineage>
        <taxon>Eukaryota</taxon>
        <taxon>Viridiplantae</taxon>
        <taxon>Streptophyta</taxon>
        <taxon>Embryophyta</taxon>
        <taxon>Tracheophyta</taxon>
        <taxon>Spermatophyta</taxon>
        <taxon>Magnoliopsida</taxon>
        <taxon>Liliopsida</taxon>
        <taxon>Zingiberales</taxon>
        <taxon>Zingiberaceae</taxon>
        <taxon>Zingiber</taxon>
    </lineage>
</organism>
<dbReference type="Proteomes" id="UP000734854">
    <property type="component" value="Unassembled WGS sequence"/>
</dbReference>
<reference evidence="9 10" key="1">
    <citation type="submission" date="2020-08" db="EMBL/GenBank/DDBJ databases">
        <title>Plant Genome Project.</title>
        <authorList>
            <person name="Zhang R.-G."/>
        </authorList>
    </citation>
    <scope>NUCLEOTIDE SEQUENCE [LARGE SCALE GENOMIC DNA]</scope>
    <source>
        <tissue evidence="9">Rhizome</tissue>
    </source>
</reference>
<keyword evidence="5" id="KW-0496">Mitochondrion</keyword>
<evidence type="ECO:0000256" key="6">
    <source>
        <dbReference type="ARBA" id="ARBA00023274"/>
    </source>
</evidence>
<feature type="compositionally biased region" description="Low complexity" evidence="8">
    <location>
        <begin position="153"/>
        <end position="163"/>
    </location>
</feature>
<dbReference type="EMBL" id="JACMSC010000001">
    <property type="protein sequence ID" value="KAG6537895.1"/>
    <property type="molecule type" value="Genomic_DNA"/>
</dbReference>
<evidence type="ECO:0000256" key="8">
    <source>
        <dbReference type="SAM" id="MobiDB-lite"/>
    </source>
</evidence>
<feature type="region of interest" description="Disordered" evidence="8">
    <location>
        <begin position="144"/>
        <end position="163"/>
    </location>
</feature>
<evidence type="ECO:0000256" key="2">
    <source>
        <dbReference type="ARBA" id="ARBA00008560"/>
    </source>
</evidence>
<comment type="subcellular location">
    <subcellularLocation>
        <location evidence="1">Mitochondrion</location>
    </subcellularLocation>
</comment>
<dbReference type="AlphaFoldDB" id="A0A8J5ICH8"/>
<dbReference type="InterPro" id="IPR011332">
    <property type="entry name" value="Ribosomal_zn-bd"/>
</dbReference>
<sequence length="235" mass="25997">MSMTAATGLLRRASSHLARVPRPFLPSVSFDRLLIPESSVGAGPLPGFSSPSSMELMAVPKKKVSPHKRGLRNGPKALKPVPVIVRCNSGDKPAAADFGFVSHFVFFEPTATDFSAFFIEADLAAAADTIYIYYRRRSQSRSRCRSRCQHNQPSSPSSSKQISLSPTTQSIYIIEEDLEADLVAAAELSFRLLHRSRSRCRRLLHFFIFPLSCGRVKLPHYYCCSGDKGNNNTTN</sequence>
<gene>
    <name evidence="9" type="ORF">ZIOFF_002998</name>
</gene>
<keyword evidence="3" id="KW-0809">Transit peptide</keyword>
<keyword evidence="10" id="KW-1185">Reference proteome</keyword>
<evidence type="ECO:0000313" key="10">
    <source>
        <dbReference type="Proteomes" id="UP000734854"/>
    </source>
</evidence>
<proteinExistence type="inferred from homology"/>
<keyword evidence="6" id="KW-0687">Ribonucleoprotein</keyword>
<accession>A0A8J5ICH8</accession>
<dbReference type="GO" id="GO:0006412">
    <property type="term" value="P:translation"/>
    <property type="evidence" value="ECO:0007669"/>
    <property type="project" value="InterPro"/>
</dbReference>
<dbReference type="GO" id="GO:0005762">
    <property type="term" value="C:mitochondrial large ribosomal subunit"/>
    <property type="evidence" value="ECO:0007669"/>
    <property type="project" value="TreeGrafter"/>
</dbReference>
<dbReference type="PANTHER" id="PTHR21026:SF2">
    <property type="entry name" value="LARGE RIBOSOMAL SUBUNIT PROTEIN BL32M"/>
    <property type="match status" value="1"/>
</dbReference>
<dbReference type="PANTHER" id="PTHR21026">
    <property type="entry name" value="39S RIBOSOMAL PROTEIN L32, MITOCHONDRIAL"/>
    <property type="match status" value="1"/>
</dbReference>
<dbReference type="Pfam" id="PF01783">
    <property type="entry name" value="Ribosomal_L32p"/>
    <property type="match status" value="1"/>
</dbReference>
<comment type="caution">
    <text evidence="9">The sequence shown here is derived from an EMBL/GenBank/DDBJ whole genome shotgun (WGS) entry which is preliminary data.</text>
</comment>
<evidence type="ECO:0000313" key="9">
    <source>
        <dbReference type="EMBL" id="KAG6537895.1"/>
    </source>
</evidence>